<accession>A0ABV5L0G3</accession>
<feature type="region of interest" description="Disordered" evidence="1">
    <location>
        <begin position="180"/>
        <end position="237"/>
    </location>
</feature>
<feature type="compositionally biased region" description="Basic and acidic residues" evidence="1">
    <location>
        <begin position="143"/>
        <end position="153"/>
    </location>
</feature>
<dbReference type="RefSeq" id="WP_377501376.1">
    <property type="nucleotide sequence ID" value="NZ_JBHMDO010000047.1"/>
</dbReference>
<feature type="compositionally biased region" description="Basic and acidic residues" evidence="1">
    <location>
        <begin position="12"/>
        <end position="33"/>
    </location>
</feature>
<feature type="region of interest" description="Disordered" evidence="1">
    <location>
        <begin position="126"/>
        <end position="163"/>
    </location>
</feature>
<protein>
    <recommendedName>
        <fullName evidence="4">DUF2642 domain-containing protein</fullName>
    </recommendedName>
</protein>
<evidence type="ECO:0000313" key="3">
    <source>
        <dbReference type="Proteomes" id="UP001589747"/>
    </source>
</evidence>
<feature type="region of interest" description="Disordered" evidence="1">
    <location>
        <begin position="1"/>
        <end position="33"/>
    </location>
</feature>
<dbReference type="Proteomes" id="UP001589747">
    <property type="component" value="Unassembled WGS sequence"/>
</dbReference>
<evidence type="ECO:0000256" key="1">
    <source>
        <dbReference type="SAM" id="MobiDB-lite"/>
    </source>
</evidence>
<feature type="compositionally biased region" description="Basic residues" evidence="1">
    <location>
        <begin position="208"/>
        <end position="236"/>
    </location>
</feature>
<evidence type="ECO:0000313" key="2">
    <source>
        <dbReference type="EMBL" id="MFB9330311.1"/>
    </source>
</evidence>
<proteinExistence type="predicted"/>
<name>A0ABV5L0G3_9BACL</name>
<dbReference type="EMBL" id="JBHMDO010000047">
    <property type="protein sequence ID" value="MFB9330311.1"/>
    <property type="molecule type" value="Genomic_DNA"/>
</dbReference>
<organism evidence="2 3">
    <name type="scientific">Paenibacillus aurantiacus</name>
    <dbReference type="NCBI Taxonomy" id="1936118"/>
    <lineage>
        <taxon>Bacteria</taxon>
        <taxon>Bacillati</taxon>
        <taxon>Bacillota</taxon>
        <taxon>Bacilli</taxon>
        <taxon>Bacillales</taxon>
        <taxon>Paenibacillaceae</taxon>
        <taxon>Paenibacillus</taxon>
    </lineage>
</organism>
<feature type="compositionally biased region" description="Basic and acidic residues" evidence="1">
    <location>
        <begin position="126"/>
        <end position="135"/>
    </location>
</feature>
<feature type="compositionally biased region" description="Basic and acidic residues" evidence="1">
    <location>
        <begin position="182"/>
        <end position="206"/>
    </location>
</feature>
<evidence type="ECO:0008006" key="4">
    <source>
        <dbReference type="Google" id="ProtNLM"/>
    </source>
</evidence>
<comment type="caution">
    <text evidence="2">The sequence shown here is derived from an EMBL/GenBank/DDBJ whole genome shotgun (WGS) entry which is preliminary data.</text>
</comment>
<keyword evidence="3" id="KW-1185">Reference proteome</keyword>
<reference evidence="2 3" key="1">
    <citation type="submission" date="2024-09" db="EMBL/GenBank/DDBJ databases">
        <authorList>
            <person name="Sun Q."/>
            <person name="Mori K."/>
        </authorList>
    </citation>
    <scope>NUCLEOTIDE SEQUENCE [LARGE SCALE GENOMIC DNA]</scope>
    <source>
        <strain evidence="2 3">TISTR 2452</strain>
    </source>
</reference>
<gene>
    <name evidence="2" type="ORF">ACFFSY_30570</name>
</gene>
<sequence>MAYEYHGKSFGKKWDGHKSDGHKSHDKKWEHKSFDKKWEHKSFDKKWEHKSDKDRSHGFKKEEDWKCFIKKHVIIKLKKGCPDWIEGVLINFDCHKIVLWTKGGVVLVDVSCVKRIFEKKEKKEHCSCGKHDGHHSGGHKSRGHDDCRKDHHSGSKGHHSNGIGFGHGFMGGNDWFGGHRTKGGDGLRSEGHRGSDKTWGDKDGGHHTSGKKEHKSKHDCKCKHGHKGKDGHKGHKGGCGCKCKCGKKKIVR</sequence>